<accession>A0ACB9BYN3</accession>
<reference evidence="1 2" key="2">
    <citation type="journal article" date="2022" name="Mol. Ecol. Resour.">
        <title>The genomes of chicory, endive, great burdock and yacon provide insights into Asteraceae paleo-polyploidization history and plant inulin production.</title>
        <authorList>
            <person name="Fan W."/>
            <person name="Wang S."/>
            <person name="Wang H."/>
            <person name="Wang A."/>
            <person name="Jiang F."/>
            <person name="Liu H."/>
            <person name="Zhao H."/>
            <person name="Xu D."/>
            <person name="Zhang Y."/>
        </authorList>
    </citation>
    <scope>NUCLEOTIDE SEQUENCE [LARGE SCALE GENOMIC DNA]</scope>
    <source>
        <strain evidence="2">cv. Yunnan</strain>
        <tissue evidence="1">Leaves</tissue>
    </source>
</reference>
<keyword evidence="2" id="KW-1185">Reference proteome</keyword>
<proteinExistence type="predicted"/>
<comment type="caution">
    <text evidence="1">The sequence shown here is derived from an EMBL/GenBank/DDBJ whole genome shotgun (WGS) entry which is preliminary data.</text>
</comment>
<dbReference type="EMBL" id="CM042039">
    <property type="protein sequence ID" value="KAI3727174.1"/>
    <property type="molecule type" value="Genomic_DNA"/>
</dbReference>
<reference evidence="2" key="1">
    <citation type="journal article" date="2022" name="Mol. Ecol. Resour.">
        <title>The genomes of chicory, endive, great burdock and yacon provide insights into Asteraceae palaeo-polyploidization history and plant inulin production.</title>
        <authorList>
            <person name="Fan W."/>
            <person name="Wang S."/>
            <person name="Wang H."/>
            <person name="Wang A."/>
            <person name="Jiang F."/>
            <person name="Liu H."/>
            <person name="Zhao H."/>
            <person name="Xu D."/>
            <person name="Zhang Y."/>
        </authorList>
    </citation>
    <scope>NUCLEOTIDE SEQUENCE [LARGE SCALE GENOMIC DNA]</scope>
    <source>
        <strain evidence="2">cv. Yunnan</strain>
    </source>
</reference>
<dbReference type="Proteomes" id="UP001056120">
    <property type="component" value="Linkage Group LG22"/>
</dbReference>
<evidence type="ECO:0000313" key="2">
    <source>
        <dbReference type="Proteomes" id="UP001056120"/>
    </source>
</evidence>
<gene>
    <name evidence="1" type="ORF">L1987_66985</name>
</gene>
<protein>
    <submittedName>
        <fullName evidence="1">Uncharacterized protein</fullName>
    </submittedName>
</protein>
<evidence type="ECO:0000313" key="1">
    <source>
        <dbReference type="EMBL" id="KAI3727174.1"/>
    </source>
</evidence>
<organism evidence="1 2">
    <name type="scientific">Smallanthus sonchifolius</name>
    <dbReference type="NCBI Taxonomy" id="185202"/>
    <lineage>
        <taxon>Eukaryota</taxon>
        <taxon>Viridiplantae</taxon>
        <taxon>Streptophyta</taxon>
        <taxon>Embryophyta</taxon>
        <taxon>Tracheophyta</taxon>
        <taxon>Spermatophyta</taxon>
        <taxon>Magnoliopsida</taxon>
        <taxon>eudicotyledons</taxon>
        <taxon>Gunneridae</taxon>
        <taxon>Pentapetalae</taxon>
        <taxon>asterids</taxon>
        <taxon>campanulids</taxon>
        <taxon>Asterales</taxon>
        <taxon>Asteraceae</taxon>
        <taxon>Asteroideae</taxon>
        <taxon>Heliantheae alliance</taxon>
        <taxon>Millerieae</taxon>
        <taxon>Smallanthus</taxon>
    </lineage>
</organism>
<sequence length="218" mass="24403">MANLTNINEPPNVDLKTNNKCKRKSRKKSIVWEHFTVETNDDGCKRARCMHCKGLFAYISGNKLSGTSHLRRHITLGICPVSLVNEKSGQVIPFASLPTVNGTQDDNSLPRKRRKKTSRSTRADVPQQEETTLEAPEDEMFLSTSDGLSDFDVYISGIANHPYSVFDMSCKKMDRYRCSLKPSTLEALICAKDWLQHGNSDNSSDFSSPISPKSVSEQ</sequence>
<name>A0ACB9BYN3_9ASTR</name>